<protein>
    <submittedName>
        <fullName evidence="1">Uncharacterized protein</fullName>
    </submittedName>
</protein>
<dbReference type="EMBL" id="CP016907">
    <property type="protein sequence ID" value="AOC97286.1"/>
    <property type="molecule type" value="Genomic_DNA"/>
</dbReference>
<proteinExistence type="predicted"/>
<dbReference type="KEGG" id="fjg:BB050_04208"/>
<gene>
    <name evidence="1" type="ORF">BB050_04208</name>
</gene>
<dbReference type="Proteomes" id="UP000093276">
    <property type="component" value="Chromosome"/>
</dbReference>
<name>A0AAC9D5X5_9FLAO</name>
<evidence type="ECO:0000313" key="2">
    <source>
        <dbReference type="Proteomes" id="UP000093276"/>
    </source>
</evidence>
<sequence>MLAKSQSRKVLFELPPALAGGLKEKNIEKALAKLSAVWLKPLKVPFFHIQLKLDAIHLLVLKKLCVSAPDSYRDCEIKYLACFA</sequence>
<dbReference type="AlphaFoldDB" id="A0AAC9D5X5"/>
<evidence type="ECO:0000313" key="1">
    <source>
        <dbReference type="EMBL" id="AOC97286.1"/>
    </source>
</evidence>
<accession>A0AAC9D5X5</accession>
<organism evidence="1 2">
    <name type="scientific">Flavobacterium anhuiense</name>
    <dbReference type="NCBI Taxonomy" id="459526"/>
    <lineage>
        <taxon>Bacteria</taxon>
        <taxon>Pseudomonadati</taxon>
        <taxon>Bacteroidota</taxon>
        <taxon>Flavobacteriia</taxon>
        <taxon>Flavobacteriales</taxon>
        <taxon>Flavobacteriaceae</taxon>
        <taxon>Flavobacterium</taxon>
    </lineage>
</organism>
<reference evidence="1 2" key="1">
    <citation type="submission" date="2016-08" db="EMBL/GenBank/DDBJ databases">
        <title>Complete genome sequence of Flavobacterium johnsoniae strain GSE09, a volatile-producing biocontrol agent isolated from cucumber (Cucumis sativus).</title>
        <authorList>
            <person name="Jeong J.-J."/>
            <person name="Oh J.Y."/>
            <person name="Jim Y.J."/>
            <person name="Sang M.K."/>
            <person name="Kim K.D."/>
        </authorList>
    </citation>
    <scope>NUCLEOTIDE SEQUENCE [LARGE SCALE GENOMIC DNA]</scope>
    <source>
        <strain evidence="1 2">GSE09</strain>
    </source>
</reference>